<dbReference type="PROSITE" id="PS51035">
    <property type="entry name" value="BAG"/>
    <property type="match status" value="1"/>
</dbReference>
<proteinExistence type="predicted"/>
<evidence type="ECO:0000259" key="4">
    <source>
        <dbReference type="PROSITE" id="PS51035"/>
    </source>
</evidence>
<dbReference type="SUPFAM" id="SSF63491">
    <property type="entry name" value="BAG domain"/>
    <property type="match status" value="1"/>
</dbReference>
<dbReference type="GO" id="GO:0005516">
    <property type="term" value="F:calmodulin binding"/>
    <property type="evidence" value="ECO:0007669"/>
    <property type="project" value="UniProtKB-KW"/>
</dbReference>
<dbReference type="InterPro" id="IPR003103">
    <property type="entry name" value="BAG_domain"/>
</dbReference>
<dbReference type="GO" id="GO:0009506">
    <property type="term" value="C:plasmodesma"/>
    <property type="evidence" value="ECO:0007669"/>
    <property type="project" value="TreeGrafter"/>
</dbReference>
<accession>A0AAV2CGE6</accession>
<dbReference type="Proteomes" id="UP001497516">
    <property type="component" value="Chromosome 1"/>
</dbReference>
<dbReference type="InterPro" id="IPR000048">
    <property type="entry name" value="IQ_motif_EF-hand-BS"/>
</dbReference>
<dbReference type="InterPro" id="IPR036533">
    <property type="entry name" value="BAG_dom_sf"/>
</dbReference>
<dbReference type="PROSITE" id="PS50096">
    <property type="entry name" value="IQ"/>
    <property type="match status" value="1"/>
</dbReference>
<dbReference type="GO" id="GO:0051087">
    <property type="term" value="F:protein-folding chaperone binding"/>
    <property type="evidence" value="ECO:0007669"/>
    <property type="project" value="InterPro"/>
</dbReference>
<dbReference type="Gene3D" id="1.20.58.120">
    <property type="entry name" value="BAG domain"/>
    <property type="match status" value="1"/>
</dbReference>
<keyword evidence="6" id="KW-1185">Reference proteome</keyword>
<sequence length="332" mass="37411">MASPFYSNRWNYPRQYYYPAVHSPSTAPPARKVVSVPVHFVDSSSPAPPSPSDLPLRRSDSAAKKIQKVFRGFTVRKSLKKIAGIRNEVNAVEIRISDTTDLICRDAKERLNVNETLMSLLFRLDSVPGLDPGVRDLRKRVIKKAIALQEFVDSIAVSGLENHETLESAAAIEAEDNAHGDLEPDSPDQPKVPGEHNDRQTESQSDSTEDLQNWTLVEEEEEEAAADDSDSSNAGEKQEGDYPEKNGEEEEKRKNRDLLEKMAGENERMMGMMAALYERNQMQTRLLNALSQRVEQLERAFICDKLRRKKRRSGLGIAADCVPESTQTWKKL</sequence>
<dbReference type="SMART" id="SM00264">
    <property type="entry name" value="BAG"/>
    <property type="match status" value="1"/>
</dbReference>
<dbReference type="Pfam" id="PF02179">
    <property type="entry name" value="BAG"/>
    <property type="match status" value="1"/>
</dbReference>
<feature type="compositionally biased region" description="Polar residues" evidence="3">
    <location>
        <begin position="202"/>
        <end position="215"/>
    </location>
</feature>
<evidence type="ECO:0000256" key="3">
    <source>
        <dbReference type="SAM" id="MobiDB-lite"/>
    </source>
</evidence>
<keyword evidence="1" id="KW-0112">Calmodulin-binding</keyword>
<dbReference type="GO" id="GO:0006457">
    <property type="term" value="P:protein folding"/>
    <property type="evidence" value="ECO:0007669"/>
    <property type="project" value="TreeGrafter"/>
</dbReference>
<feature type="domain" description="BAG" evidence="4">
    <location>
        <begin position="78"/>
        <end position="156"/>
    </location>
</feature>
<organism evidence="5 6">
    <name type="scientific">Linum trigynum</name>
    <dbReference type="NCBI Taxonomy" id="586398"/>
    <lineage>
        <taxon>Eukaryota</taxon>
        <taxon>Viridiplantae</taxon>
        <taxon>Streptophyta</taxon>
        <taxon>Embryophyta</taxon>
        <taxon>Tracheophyta</taxon>
        <taxon>Spermatophyta</taxon>
        <taxon>Magnoliopsida</taxon>
        <taxon>eudicotyledons</taxon>
        <taxon>Gunneridae</taxon>
        <taxon>Pentapetalae</taxon>
        <taxon>rosids</taxon>
        <taxon>fabids</taxon>
        <taxon>Malpighiales</taxon>
        <taxon>Linaceae</taxon>
        <taxon>Linum</taxon>
    </lineage>
</organism>
<evidence type="ECO:0000256" key="1">
    <source>
        <dbReference type="ARBA" id="ARBA00022860"/>
    </source>
</evidence>
<feature type="region of interest" description="Disordered" evidence="3">
    <location>
        <begin position="178"/>
        <end position="256"/>
    </location>
</feature>
<keyword evidence="2" id="KW-0143">Chaperone</keyword>
<evidence type="ECO:0000313" key="5">
    <source>
        <dbReference type="EMBL" id="CAL1355094.1"/>
    </source>
</evidence>
<evidence type="ECO:0000313" key="6">
    <source>
        <dbReference type="Proteomes" id="UP001497516"/>
    </source>
</evidence>
<gene>
    <name evidence="5" type="ORF">LTRI10_LOCUS2872</name>
</gene>
<dbReference type="CDD" id="cd23767">
    <property type="entry name" value="IQCD"/>
    <property type="match status" value="1"/>
</dbReference>
<evidence type="ECO:0000256" key="2">
    <source>
        <dbReference type="ARBA" id="ARBA00023186"/>
    </source>
</evidence>
<dbReference type="EMBL" id="OZ034813">
    <property type="protein sequence ID" value="CAL1355094.1"/>
    <property type="molecule type" value="Genomic_DNA"/>
</dbReference>
<dbReference type="InterPro" id="IPR040400">
    <property type="entry name" value="BAG5/6/7/8"/>
</dbReference>
<name>A0AAV2CGE6_9ROSI</name>
<feature type="compositionally biased region" description="Basic and acidic residues" evidence="3">
    <location>
        <begin position="236"/>
        <end position="256"/>
    </location>
</feature>
<reference evidence="5 6" key="1">
    <citation type="submission" date="2024-04" db="EMBL/GenBank/DDBJ databases">
        <authorList>
            <person name="Fracassetti M."/>
        </authorList>
    </citation>
    <scope>NUCLEOTIDE SEQUENCE [LARGE SCALE GENOMIC DNA]</scope>
</reference>
<dbReference type="Pfam" id="PF00612">
    <property type="entry name" value="IQ"/>
    <property type="match status" value="1"/>
</dbReference>
<dbReference type="PANTHER" id="PTHR33322">
    <property type="entry name" value="BAG DOMAIN CONTAINING PROTEIN, EXPRESSED"/>
    <property type="match status" value="1"/>
</dbReference>
<dbReference type="PANTHER" id="PTHR33322:SF4">
    <property type="entry name" value="BAG DOMAIN CONTAINING PROTEIN, EXPRESSED"/>
    <property type="match status" value="1"/>
</dbReference>
<feature type="compositionally biased region" description="Acidic residues" evidence="3">
    <location>
        <begin position="217"/>
        <end position="230"/>
    </location>
</feature>
<dbReference type="AlphaFoldDB" id="A0AAV2CGE6"/>
<protein>
    <recommendedName>
        <fullName evidence="4">BAG domain-containing protein</fullName>
    </recommendedName>
</protein>